<evidence type="ECO:0000256" key="2">
    <source>
        <dbReference type="ARBA" id="ARBA00022692"/>
    </source>
</evidence>
<feature type="transmembrane region" description="Helical" evidence="5">
    <location>
        <begin position="27"/>
        <end position="47"/>
    </location>
</feature>
<evidence type="ECO:0000313" key="7">
    <source>
        <dbReference type="Proteomes" id="UP000094769"/>
    </source>
</evidence>
<dbReference type="InterPro" id="IPR019109">
    <property type="entry name" value="MamF_MmsF"/>
</dbReference>
<keyword evidence="7" id="KW-1185">Reference proteome</keyword>
<accession>A0A7Z0VIN6</accession>
<dbReference type="Proteomes" id="UP000094769">
    <property type="component" value="Unassembled WGS sequence"/>
</dbReference>
<evidence type="ECO:0000256" key="3">
    <source>
        <dbReference type="ARBA" id="ARBA00022989"/>
    </source>
</evidence>
<dbReference type="RefSeq" id="WP_069128198.1">
    <property type="nucleotide sequence ID" value="NZ_MARB01000032.1"/>
</dbReference>
<evidence type="ECO:0000313" key="6">
    <source>
        <dbReference type="EMBL" id="ODJ85909.1"/>
    </source>
</evidence>
<organism evidence="6 7">
    <name type="scientific">Candidatus Thiodiazotropha endolucinida</name>
    <dbReference type="NCBI Taxonomy" id="1655433"/>
    <lineage>
        <taxon>Bacteria</taxon>
        <taxon>Pseudomonadati</taxon>
        <taxon>Pseudomonadota</taxon>
        <taxon>Gammaproteobacteria</taxon>
        <taxon>Chromatiales</taxon>
        <taxon>Sedimenticolaceae</taxon>
        <taxon>Candidatus Thiodiazotropha</taxon>
    </lineage>
</organism>
<evidence type="ECO:0000256" key="4">
    <source>
        <dbReference type="ARBA" id="ARBA00023136"/>
    </source>
</evidence>
<feature type="transmembrane region" description="Helical" evidence="5">
    <location>
        <begin position="67"/>
        <end position="88"/>
    </location>
</feature>
<evidence type="ECO:0000256" key="5">
    <source>
        <dbReference type="SAM" id="Phobius"/>
    </source>
</evidence>
<comment type="caution">
    <text evidence="6">The sequence shown here is derived from an EMBL/GenBank/DDBJ whole genome shotgun (WGS) entry which is preliminary data.</text>
</comment>
<keyword evidence="4 5" id="KW-0472">Membrane</keyword>
<dbReference type="OrthoDB" id="8778085at2"/>
<protein>
    <recommendedName>
        <fullName evidence="8">Cytochrome C oxidase subunit III</fullName>
    </recommendedName>
</protein>
<keyword evidence="3 5" id="KW-1133">Transmembrane helix</keyword>
<keyword evidence="2 5" id="KW-0812">Transmembrane</keyword>
<dbReference type="EMBL" id="MARB01000032">
    <property type="protein sequence ID" value="ODJ85909.1"/>
    <property type="molecule type" value="Genomic_DNA"/>
</dbReference>
<dbReference type="Pfam" id="PF09685">
    <property type="entry name" value="MamF_MmsF"/>
    <property type="match status" value="1"/>
</dbReference>
<proteinExistence type="predicted"/>
<feature type="transmembrane region" description="Helical" evidence="5">
    <location>
        <begin position="94"/>
        <end position="117"/>
    </location>
</feature>
<comment type="subcellular location">
    <subcellularLocation>
        <location evidence="1">Membrane</location>
        <topology evidence="1">Multi-pass membrane protein</topology>
    </subcellularLocation>
</comment>
<evidence type="ECO:0008006" key="8">
    <source>
        <dbReference type="Google" id="ProtNLM"/>
    </source>
</evidence>
<sequence length="142" mass="15304">MPQSGGDNYPQGDPPGSAMAVTAESLYLANLLLIPGIAFAILLAIYFRQGKSLPPLARSHLEQTFSASLWAGVLLVIVNIVILLLGGYDGAYTWMVVIIYFTVCHSTLILIGMLGLAKAMAGKCYRYPLIGRALPEACRRMS</sequence>
<evidence type="ECO:0000256" key="1">
    <source>
        <dbReference type="ARBA" id="ARBA00004141"/>
    </source>
</evidence>
<dbReference type="AlphaFoldDB" id="A0A7Z0VIN6"/>
<gene>
    <name evidence="6" type="ORF">CODIS_38830</name>
</gene>
<reference evidence="6 7" key="1">
    <citation type="submission" date="2016-06" db="EMBL/GenBank/DDBJ databases">
        <title>Genome sequence of endosymbiont of Candidatus Endolucinida thiodiazotropha.</title>
        <authorList>
            <person name="Poehlein A."/>
            <person name="Koenig S."/>
            <person name="Heiden S.E."/>
            <person name="Thuermer A."/>
            <person name="Voget S."/>
            <person name="Daniel R."/>
            <person name="Markert S."/>
            <person name="Gros O."/>
            <person name="Schweder T."/>
        </authorList>
    </citation>
    <scope>NUCLEOTIDE SEQUENCE [LARGE SCALE GENOMIC DNA]</scope>
    <source>
        <strain evidence="6 7">COS</strain>
    </source>
</reference>
<name>A0A7Z0VIN6_9GAMM</name>